<dbReference type="GO" id="GO:0008237">
    <property type="term" value="F:metallopeptidase activity"/>
    <property type="evidence" value="ECO:0007669"/>
    <property type="project" value="UniProtKB-KW"/>
</dbReference>
<evidence type="ECO:0000313" key="4">
    <source>
        <dbReference type="Proteomes" id="UP000632063"/>
    </source>
</evidence>
<organism evidence="3 4">
    <name type="scientific">Roseibium litorale</name>
    <dbReference type="NCBI Taxonomy" id="2803841"/>
    <lineage>
        <taxon>Bacteria</taxon>
        <taxon>Pseudomonadati</taxon>
        <taxon>Pseudomonadota</taxon>
        <taxon>Alphaproteobacteria</taxon>
        <taxon>Hyphomicrobiales</taxon>
        <taxon>Stappiaceae</taxon>
        <taxon>Roseibium</taxon>
    </lineage>
</organism>
<feature type="transmembrane region" description="Helical" evidence="1">
    <location>
        <begin position="182"/>
        <end position="199"/>
    </location>
</feature>
<comment type="caution">
    <text evidence="3">The sequence shown here is derived from an EMBL/GenBank/DDBJ whole genome shotgun (WGS) entry which is preliminary data.</text>
</comment>
<dbReference type="Proteomes" id="UP000632063">
    <property type="component" value="Unassembled WGS sequence"/>
</dbReference>
<evidence type="ECO:0000256" key="1">
    <source>
        <dbReference type="SAM" id="Phobius"/>
    </source>
</evidence>
<keyword evidence="3" id="KW-0482">Metalloprotease</keyword>
<keyword evidence="4" id="KW-1185">Reference proteome</keyword>
<evidence type="ECO:0000259" key="2">
    <source>
        <dbReference type="Pfam" id="PF02517"/>
    </source>
</evidence>
<keyword evidence="3" id="KW-0645">Protease</keyword>
<evidence type="ECO:0000313" key="3">
    <source>
        <dbReference type="EMBL" id="MBD8891261.1"/>
    </source>
</evidence>
<dbReference type="InterPro" id="IPR003675">
    <property type="entry name" value="Rce1/LyrA-like_dom"/>
</dbReference>
<reference evidence="4" key="1">
    <citation type="submission" date="2020-09" db="EMBL/GenBank/DDBJ databases">
        <title>The genome sequence of strain Labrenzia suaedae 4C16A.</title>
        <authorList>
            <person name="Liu Y."/>
        </authorList>
    </citation>
    <scope>NUCLEOTIDE SEQUENCE [LARGE SCALE GENOMIC DNA]</scope>
    <source>
        <strain evidence="4">4C16A</strain>
    </source>
</reference>
<feature type="transmembrane region" description="Helical" evidence="1">
    <location>
        <begin position="52"/>
        <end position="71"/>
    </location>
</feature>
<sequence>MIIKLRATALLTFACILGSLSILPAIIAARARLHAPEVPGWELYGSAVLQSVLLFAPAAFLGLCAAQACGLKGAPLVLRWVGGERKSVEPFSFLLAAIVGIAGGMAMVLADVLIFQSQAVGLHPGYESILETDSFWTGLLGGFLYGGVNEEVLMRLFLVSVLIWAISRIFGRQAAENKSLRFAAVIAAALIFGLAHLPLTSTMVSIDVIVVTRALVLNGIIGIAAGLIYLRYGFEAAVLTHALSHIPIQIGGGVLV</sequence>
<feature type="transmembrane region" description="Helical" evidence="1">
    <location>
        <begin position="211"/>
        <end position="230"/>
    </location>
</feature>
<feature type="transmembrane region" description="Helical" evidence="1">
    <location>
        <begin position="152"/>
        <end position="170"/>
    </location>
</feature>
<reference evidence="3 4" key="2">
    <citation type="journal article" date="2021" name="Int. J. Syst. Evol. Microbiol.">
        <title>Roseibium litorale sp. nov., isolated from a tidal flat sediment and proposal for the reclassification of Labrenzia polysiphoniae as Roseibium polysiphoniae comb. nov.</title>
        <authorList>
            <person name="Liu Y."/>
            <person name="Pei T."/>
            <person name="Du J."/>
            <person name="Chao M."/>
            <person name="Deng M.R."/>
            <person name="Zhu H."/>
        </authorList>
    </citation>
    <scope>NUCLEOTIDE SEQUENCE [LARGE SCALE GENOMIC DNA]</scope>
    <source>
        <strain evidence="3 4">4C16A</strain>
    </source>
</reference>
<proteinExistence type="predicted"/>
<dbReference type="Pfam" id="PF02517">
    <property type="entry name" value="Rce1-like"/>
    <property type="match status" value="1"/>
</dbReference>
<dbReference type="EMBL" id="JACYXI010000003">
    <property type="protein sequence ID" value="MBD8891261.1"/>
    <property type="molecule type" value="Genomic_DNA"/>
</dbReference>
<feature type="transmembrane region" description="Helical" evidence="1">
    <location>
        <begin position="91"/>
        <end position="115"/>
    </location>
</feature>
<gene>
    <name evidence="3" type="ORF">IG616_06870</name>
</gene>
<dbReference type="RefSeq" id="WP_192147398.1">
    <property type="nucleotide sequence ID" value="NZ_JACYXI010000003.1"/>
</dbReference>
<feature type="domain" description="CAAX prenyl protease 2/Lysostaphin resistance protein A-like" evidence="2">
    <location>
        <begin position="135"/>
        <end position="244"/>
    </location>
</feature>
<name>A0ABR9CK93_9HYPH</name>
<keyword evidence="1" id="KW-0472">Membrane</keyword>
<keyword evidence="1" id="KW-1133">Transmembrane helix</keyword>
<accession>A0ABR9CK93</accession>
<keyword evidence="1" id="KW-0812">Transmembrane</keyword>
<keyword evidence="3" id="KW-0378">Hydrolase</keyword>
<protein>
    <submittedName>
        <fullName evidence="3">CPBP family intramembrane metalloprotease</fullName>
    </submittedName>
</protein>